<dbReference type="AlphaFoldDB" id="A0A0B2VTM4"/>
<accession>A0A0B2VTM4</accession>
<evidence type="ECO:0000313" key="2">
    <source>
        <dbReference type="Proteomes" id="UP000031036"/>
    </source>
</evidence>
<protein>
    <submittedName>
        <fullName evidence="1">Uncharacterized protein</fullName>
    </submittedName>
</protein>
<organism evidence="1 2">
    <name type="scientific">Toxocara canis</name>
    <name type="common">Canine roundworm</name>
    <dbReference type="NCBI Taxonomy" id="6265"/>
    <lineage>
        <taxon>Eukaryota</taxon>
        <taxon>Metazoa</taxon>
        <taxon>Ecdysozoa</taxon>
        <taxon>Nematoda</taxon>
        <taxon>Chromadorea</taxon>
        <taxon>Rhabditida</taxon>
        <taxon>Spirurina</taxon>
        <taxon>Ascaridomorpha</taxon>
        <taxon>Ascaridoidea</taxon>
        <taxon>Toxocaridae</taxon>
        <taxon>Toxocara</taxon>
    </lineage>
</organism>
<dbReference type="OMA" id="ESFWINI"/>
<proteinExistence type="predicted"/>
<dbReference type="Proteomes" id="UP000031036">
    <property type="component" value="Unassembled WGS sequence"/>
</dbReference>
<dbReference type="OrthoDB" id="5823432at2759"/>
<gene>
    <name evidence="1" type="ORF">Tcan_16636</name>
</gene>
<keyword evidence="2" id="KW-1185">Reference proteome</keyword>
<comment type="caution">
    <text evidence="1">The sequence shown here is derived from an EMBL/GenBank/DDBJ whole genome shotgun (WGS) entry which is preliminary data.</text>
</comment>
<dbReference type="EMBL" id="JPKZ01000997">
    <property type="protein sequence ID" value="KHN84310.1"/>
    <property type="molecule type" value="Genomic_DNA"/>
</dbReference>
<sequence>MERKYLRPNKMRPTPLKEDFWKQIHARHRPTGGLTTSAEDAHRRDAQIANHVAIEVERTMRNNNKELENALLKEIAPTAVNILGNQYEKLISLSFDSDEVLRAEEEKRRKMREAIVNAALKKRRYP</sequence>
<name>A0A0B2VTM4_TOXCA</name>
<evidence type="ECO:0000313" key="1">
    <source>
        <dbReference type="EMBL" id="KHN84310.1"/>
    </source>
</evidence>
<reference evidence="1 2" key="1">
    <citation type="submission" date="2014-11" db="EMBL/GenBank/DDBJ databases">
        <title>Genetic blueprint of the zoonotic pathogen Toxocara canis.</title>
        <authorList>
            <person name="Zhu X.-Q."/>
            <person name="Korhonen P.K."/>
            <person name="Cai H."/>
            <person name="Young N.D."/>
            <person name="Nejsum P."/>
            <person name="von Samson-Himmelstjerna G."/>
            <person name="Boag P.R."/>
            <person name="Tan P."/>
            <person name="Li Q."/>
            <person name="Min J."/>
            <person name="Yang Y."/>
            <person name="Wang X."/>
            <person name="Fang X."/>
            <person name="Hall R.S."/>
            <person name="Hofmann A."/>
            <person name="Sternberg P.W."/>
            <person name="Jex A.R."/>
            <person name="Gasser R.B."/>
        </authorList>
    </citation>
    <scope>NUCLEOTIDE SEQUENCE [LARGE SCALE GENOMIC DNA]</scope>
    <source>
        <strain evidence="1">PN_DK_2014</strain>
    </source>
</reference>